<dbReference type="CDD" id="cd13131">
    <property type="entry name" value="MATE_NorM_like"/>
    <property type="match status" value="1"/>
</dbReference>
<feature type="transmembrane region" description="Helical" evidence="10">
    <location>
        <begin position="57"/>
        <end position="79"/>
    </location>
</feature>
<feature type="transmembrane region" description="Helical" evidence="10">
    <location>
        <begin position="347"/>
        <end position="365"/>
    </location>
</feature>
<organism evidence="11 12">
    <name type="scientific">Pseudoalteromonas piscicida</name>
    <dbReference type="NCBI Taxonomy" id="43662"/>
    <lineage>
        <taxon>Bacteria</taxon>
        <taxon>Pseudomonadati</taxon>
        <taxon>Pseudomonadota</taxon>
        <taxon>Gammaproteobacteria</taxon>
        <taxon>Alteromonadales</taxon>
        <taxon>Pseudoalteromonadaceae</taxon>
        <taxon>Pseudoalteromonas</taxon>
    </lineage>
</organism>
<dbReference type="InterPro" id="IPR050222">
    <property type="entry name" value="MATE_MdtK"/>
</dbReference>
<dbReference type="KEGG" id="ppis:B1L02_07405"/>
<name>A0AAD0RGT9_PSEO7</name>
<feature type="transmembrane region" description="Helical" evidence="10">
    <location>
        <begin position="275"/>
        <end position="296"/>
    </location>
</feature>
<dbReference type="EMBL" id="CP031761">
    <property type="protein sequence ID" value="AXR02427.1"/>
    <property type="molecule type" value="Genomic_DNA"/>
</dbReference>
<evidence type="ECO:0000256" key="2">
    <source>
        <dbReference type="ARBA" id="ARBA00022448"/>
    </source>
</evidence>
<evidence type="ECO:0000256" key="1">
    <source>
        <dbReference type="ARBA" id="ARBA00004429"/>
    </source>
</evidence>
<keyword evidence="6 10" id="KW-1133">Transmembrane helix</keyword>
<keyword evidence="3" id="KW-0050">Antiport</keyword>
<evidence type="ECO:0000256" key="8">
    <source>
        <dbReference type="ARBA" id="ARBA00023136"/>
    </source>
</evidence>
<evidence type="ECO:0000256" key="10">
    <source>
        <dbReference type="SAM" id="Phobius"/>
    </source>
</evidence>
<feature type="transmembrane region" description="Helical" evidence="10">
    <location>
        <begin position="158"/>
        <end position="180"/>
    </location>
</feature>
<dbReference type="PANTHER" id="PTHR43298">
    <property type="entry name" value="MULTIDRUG RESISTANCE PROTEIN NORM-RELATED"/>
    <property type="match status" value="1"/>
</dbReference>
<proteinExistence type="predicted"/>
<dbReference type="AlphaFoldDB" id="A0AAD0RGT9"/>
<accession>A0AAD0RGT9</accession>
<dbReference type="GO" id="GO:0005886">
    <property type="term" value="C:plasma membrane"/>
    <property type="evidence" value="ECO:0007669"/>
    <property type="project" value="UniProtKB-SubCell"/>
</dbReference>
<evidence type="ECO:0000256" key="9">
    <source>
        <dbReference type="ARBA" id="ARBA00031636"/>
    </source>
</evidence>
<dbReference type="PANTHER" id="PTHR43298:SF2">
    <property type="entry name" value="FMN_FAD EXPORTER YEEO-RELATED"/>
    <property type="match status" value="1"/>
</dbReference>
<dbReference type="GO" id="GO:0015297">
    <property type="term" value="F:antiporter activity"/>
    <property type="evidence" value="ECO:0007669"/>
    <property type="project" value="UniProtKB-KW"/>
</dbReference>
<dbReference type="Pfam" id="PF01554">
    <property type="entry name" value="MatE"/>
    <property type="match status" value="2"/>
</dbReference>
<comment type="subcellular location">
    <subcellularLocation>
        <location evidence="1">Cell inner membrane</location>
        <topology evidence="1">Multi-pass membrane protein</topology>
    </subcellularLocation>
</comment>
<keyword evidence="4" id="KW-1003">Cell membrane</keyword>
<evidence type="ECO:0000256" key="3">
    <source>
        <dbReference type="ARBA" id="ARBA00022449"/>
    </source>
</evidence>
<evidence type="ECO:0000256" key="5">
    <source>
        <dbReference type="ARBA" id="ARBA00022692"/>
    </source>
</evidence>
<gene>
    <name evidence="11" type="ORF">D0511_10360</name>
</gene>
<feature type="transmembrane region" description="Helical" evidence="10">
    <location>
        <begin position="317"/>
        <end position="335"/>
    </location>
</feature>
<feature type="transmembrane region" description="Helical" evidence="10">
    <location>
        <begin position="186"/>
        <end position="210"/>
    </location>
</feature>
<evidence type="ECO:0000313" key="11">
    <source>
        <dbReference type="EMBL" id="AXR02427.1"/>
    </source>
</evidence>
<feature type="transmembrane region" description="Helical" evidence="10">
    <location>
        <begin position="386"/>
        <end position="406"/>
    </location>
</feature>
<dbReference type="InterPro" id="IPR048279">
    <property type="entry name" value="MdtK-like"/>
</dbReference>
<evidence type="ECO:0000256" key="4">
    <source>
        <dbReference type="ARBA" id="ARBA00022475"/>
    </source>
</evidence>
<feature type="transmembrane region" description="Helical" evidence="10">
    <location>
        <begin position="418"/>
        <end position="439"/>
    </location>
</feature>
<feature type="transmembrane region" description="Helical" evidence="10">
    <location>
        <begin position="91"/>
        <end position="113"/>
    </location>
</feature>
<evidence type="ECO:0000256" key="7">
    <source>
        <dbReference type="ARBA" id="ARBA00023065"/>
    </source>
</evidence>
<dbReference type="PIRSF" id="PIRSF006603">
    <property type="entry name" value="DinF"/>
    <property type="match status" value="1"/>
</dbReference>
<evidence type="ECO:0000256" key="6">
    <source>
        <dbReference type="ARBA" id="ARBA00022989"/>
    </source>
</evidence>
<feature type="transmembrane region" description="Helical" evidence="10">
    <location>
        <begin position="236"/>
        <end position="263"/>
    </location>
</feature>
<dbReference type="RefSeq" id="WP_088530518.1">
    <property type="nucleotide sequence ID" value="NZ_CP021646.1"/>
</dbReference>
<dbReference type="Proteomes" id="UP000258102">
    <property type="component" value="Chromosome 1"/>
</dbReference>
<dbReference type="GO" id="GO:0042910">
    <property type="term" value="F:xenobiotic transmembrane transporter activity"/>
    <property type="evidence" value="ECO:0007669"/>
    <property type="project" value="InterPro"/>
</dbReference>
<protein>
    <recommendedName>
        <fullName evidence="9">Multidrug-efflux transporter</fullName>
    </recommendedName>
</protein>
<keyword evidence="5 10" id="KW-0812">Transmembrane</keyword>
<feature type="transmembrane region" description="Helical" evidence="10">
    <location>
        <begin position="125"/>
        <end position="146"/>
    </location>
</feature>
<dbReference type="InterPro" id="IPR002528">
    <property type="entry name" value="MATE_fam"/>
</dbReference>
<keyword evidence="8 10" id="KW-0472">Membrane</keyword>
<dbReference type="NCBIfam" id="TIGR00797">
    <property type="entry name" value="matE"/>
    <property type="match status" value="1"/>
</dbReference>
<keyword evidence="2" id="KW-0813">Transport</keyword>
<reference evidence="11 12" key="1">
    <citation type="submission" date="2018-08" db="EMBL/GenBank/DDBJ databases">
        <title>Whole Genome Sequences of Two Pseudoalteromonas piscicida Strains, DE1-A and DE2-A, which Exhibit Strong Antibacterial Activity against Vibrio vulnificus.</title>
        <authorList>
            <person name="Richards G.P."/>
            <person name="Needleman D.S."/>
            <person name="Watson M.A."/>
            <person name="Polson S.W."/>
        </authorList>
    </citation>
    <scope>NUCLEOTIDE SEQUENCE [LARGE SCALE GENOMIC DNA]</scope>
    <source>
        <strain evidence="11 12">DE2-A</strain>
    </source>
</reference>
<evidence type="ECO:0000313" key="12">
    <source>
        <dbReference type="Proteomes" id="UP000258102"/>
    </source>
</evidence>
<keyword evidence="7" id="KW-0406">Ion transport</keyword>
<sequence length="452" mass="48489">MNFSTWEARRLLQLAIPVFLAQVTLVLMTVVDTMMAGQVSAEDLAALSIATGVWNPLIFSLQGILLALTSIVAHCHGANDTAGIKRFFQQSLYLALALFSVGLILANFTSVVFSNIGASENVQTLAQGYIDFVKWGLLGFLIFTVYRNVTEGVGQTKPAFYISIVGLCINVVANYIFIYGKFGAPALGSAGCGLATSIVLWSMAVAQWVYSLKSKHIDGKTLISSFTKPSLSIMKYVAALGFPIALATFFEVTLFACIPLFIADLGPISVSGHQIAASVTTMLFMMPLSLSMAIAIRIGNLTGQGALDQLKLSVSTAFILATLIALFVALVTYIGRDQIVWLYTNNTEVAALATSIMVSACLYQLPDALQVSANGVLRGLKYTKPISWVTFVSYWLIGFSLGYVLAKTDLITPAMGPQGFWIGIIIGLSTAAVLLVTCVNKRVKFEISQASS</sequence>
<dbReference type="GO" id="GO:0006811">
    <property type="term" value="P:monoatomic ion transport"/>
    <property type="evidence" value="ECO:0007669"/>
    <property type="project" value="UniProtKB-KW"/>
</dbReference>